<sequence>MKDFTSSYKTYAHEVADSTFVGMKDDINKLMSLVIYKGGCNHPIVSIWGMGGSGKTTIARRIYNDGKIRHYFDAFAWVCISQQCQIRKNLEEILQHIFTDAKSKEEMKSMADGELVEELYKQQKEKKCLVVLDDVWNRIDWDCLKRAFLTMESYSKILLTTRNKKVAEVGTIHKMNYLDEHEAWELLQKRALKFNNENFRG</sequence>
<evidence type="ECO:0000313" key="6">
    <source>
        <dbReference type="Proteomes" id="UP001652660"/>
    </source>
</evidence>
<evidence type="ECO:0000256" key="2">
    <source>
        <dbReference type="ARBA" id="ARBA00022741"/>
    </source>
</evidence>
<proteinExistence type="inferred from homology"/>
<name>A0A6P6TVI6_COFAR</name>
<dbReference type="RefSeq" id="XP_027082343.1">
    <property type="nucleotide sequence ID" value="XM_027226542.1"/>
</dbReference>
<gene>
    <name evidence="7" type="primary">LOC113704659</name>
</gene>
<dbReference type="PANTHER" id="PTHR36766">
    <property type="entry name" value="PLANT BROAD-SPECTRUM MILDEW RESISTANCE PROTEIN RPW8"/>
    <property type="match status" value="1"/>
</dbReference>
<accession>A0A6P6TVI6</accession>
<evidence type="ECO:0000256" key="3">
    <source>
        <dbReference type="ARBA" id="ARBA00022821"/>
    </source>
</evidence>
<keyword evidence="2" id="KW-0547">Nucleotide-binding</keyword>
<dbReference type="GO" id="GO:0005524">
    <property type="term" value="F:ATP binding"/>
    <property type="evidence" value="ECO:0007669"/>
    <property type="project" value="UniProtKB-KW"/>
</dbReference>
<organism evidence="6 7">
    <name type="scientific">Coffea arabica</name>
    <name type="common">Arabian coffee</name>
    <dbReference type="NCBI Taxonomy" id="13443"/>
    <lineage>
        <taxon>Eukaryota</taxon>
        <taxon>Viridiplantae</taxon>
        <taxon>Streptophyta</taxon>
        <taxon>Embryophyta</taxon>
        <taxon>Tracheophyta</taxon>
        <taxon>Spermatophyta</taxon>
        <taxon>Magnoliopsida</taxon>
        <taxon>eudicotyledons</taxon>
        <taxon>Gunneridae</taxon>
        <taxon>Pentapetalae</taxon>
        <taxon>asterids</taxon>
        <taxon>lamiids</taxon>
        <taxon>Gentianales</taxon>
        <taxon>Rubiaceae</taxon>
        <taxon>Ixoroideae</taxon>
        <taxon>Gardenieae complex</taxon>
        <taxon>Bertiereae - Coffeeae clade</taxon>
        <taxon>Coffeeae</taxon>
        <taxon>Coffea</taxon>
    </lineage>
</organism>
<dbReference type="FunFam" id="3.40.50.300:FF:001091">
    <property type="entry name" value="Probable disease resistance protein At1g61300"/>
    <property type="match status" value="1"/>
</dbReference>
<dbReference type="Proteomes" id="UP001652660">
    <property type="component" value="Chromosome 8e"/>
</dbReference>
<dbReference type="InterPro" id="IPR027417">
    <property type="entry name" value="P-loop_NTPase"/>
</dbReference>
<evidence type="ECO:0000256" key="1">
    <source>
        <dbReference type="ARBA" id="ARBA00008894"/>
    </source>
</evidence>
<reference evidence="7" key="2">
    <citation type="submission" date="2025-08" db="UniProtKB">
        <authorList>
            <consortium name="RefSeq"/>
        </authorList>
    </citation>
    <scope>IDENTIFICATION</scope>
    <source>
        <tissue evidence="7">Leaves</tissue>
    </source>
</reference>
<dbReference type="Gene3D" id="3.40.50.300">
    <property type="entry name" value="P-loop containing nucleotide triphosphate hydrolases"/>
    <property type="match status" value="1"/>
</dbReference>
<dbReference type="GO" id="GO:0043531">
    <property type="term" value="F:ADP binding"/>
    <property type="evidence" value="ECO:0007669"/>
    <property type="project" value="InterPro"/>
</dbReference>
<dbReference type="SUPFAM" id="SSF52540">
    <property type="entry name" value="P-loop containing nucleoside triphosphate hydrolases"/>
    <property type="match status" value="1"/>
</dbReference>
<evidence type="ECO:0000256" key="4">
    <source>
        <dbReference type="ARBA" id="ARBA00022840"/>
    </source>
</evidence>
<dbReference type="Pfam" id="PF00931">
    <property type="entry name" value="NB-ARC"/>
    <property type="match status" value="1"/>
</dbReference>
<dbReference type="OrthoDB" id="3027644at2759"/>
<dbReference type="InterPro" id="IPR002182">
    <property type="entry name" value="NB-ARC"/>
</dbReference>
<dbReference type="GO" id="GO:0006952">
    <property type="term" value="P:defense response"/>
    <property type="evidence" value="ECO:0007669"/>
    <property type="project" value="UniProtKB-KW"/>
</dbReference>
<evidence type="ECO:0000259" key="5">
    <source>
        <dbReference type="Pfam" id="PF00931"/>
    </source>
</evidence>
<protein>
    <submittedName>
        <fullName evidence="7">Disease resistance protein At1g50180</fullName>
    </submittedName>
</protein>
<reference evidence="6" key="1">
    <citation type="journal article" date="2025" name="Foods">
        <title>Unveiling the Microbial Signatures of Arabica Coffee Cherries: Insights into Ripeness Specific Diversity, Functional Traits, and Implications for Quality and Safety.</title>
        <authorList>
            <consortium name="RefSeq"/>
            <person name="Tenea G.N."/>
            <person name="Cifuentes V."/>
            <person name="Reyes P."/>
            <person name="Cevallos-Vallejos M."/>
        </authorList>
    </citation>
    <scope>NUCLEOTIDE SEQUENCE [LARGE SCALE GENOMIC DNA]</scope>
</reference>
<keyword evidence="3" id="KW-0611">Plant defense</keyword>
<evidence type="ECO:0000313" key="7">
    <source>
        <dbReference type="RefSeq" id="XP_027082343.1"/>
    </source>
</evidence>
<keyword evidence="6" id="KW-1185">Reference proteome</keyword>
<dbReference type="PRINTS" id="PR00364">
    <property type="entry name" value="DISEASERSIST"/>
</dbReference>
<keyword evidence="4" id="KW-0067">ATP-binding</keyword>
<dbReference type="PANTHER" id="PTHR36766:SF30">
    <property type="entry name" value="TIR-NBS TYPE DISEASE RESISTANCE PROTEIN-RELATED"/>
    <property type="match status" value="1"/>
</dbReference>
<comment type="similarity">
    <text evidence="1">Belongs to the disease resistance NB-LRR family.</text>
</comment>
<feature type="domain" description="NB-ARC" evidence="5">
    <location>
        <begin position="25"/>
        <end position="193"/>
    </location>
</feature>
<dbReference type="AlphaFoldDB" id="A0A6P6TVI6"/>
<dbReference type="GeneID" id="113704659"/>